<dbReference type="EMBL" id="JADGJW010001636">
    <property type="protein sequence ID" value="KAJ3202006.1"/>
    <property type="molecule type" value="Genomic_DNA"/>
</dbReference>
<feature type="non-terminal residue" evidence="1">
    <location>
        <position position="1"/>
    </location>
</feature>
<evidence type="ECO:0000313" key="1">
    <source>
        <dbReference type="EMBL" id="KAJ3202006.1"/>
    </source>
</evidence>
<sequence length="461" mass="52211">AGLRTELRTEVAGLRTELRTEVAGLKTELRTEVAGLKTEVAGLRADVKKNINDLCKFKKECTNNFKTILDSIGSVYEIVARHELIKDYGEHYARPFRMQDMHGVARLILPKRPFLQSEKIDITTNTTEILNDRSNSLIASIVDNDHEFKKSLNLAFSSISRKHSKRSWVQDLKKIFTGYETLKVISEKVTYLKRKNGLAVAFITSTFIINPSKWADENDIPLRSCLELDIRGSCGMMNSNGVDIEVGEIKSNEKNDTKGSRQLAIALCTLAYSVNVLKLTANLKGILYSPDKSKNYFENEDELVWPDNFVKKVSFPDINEIWFQLVDSEGNPYNKTSPSTVLVQQDTNINVLRKLIKVEYPNTLLHIDAGQLEIYESVAKLRDNSPINPKTLVLKLDNTEDLVVVVPENLLKRVKKDNQEDIDSLDQVKLFIHNEIAEEKTVFKKSSSFDNIDIDGIGKSL</sequence>
<feature type="non-terminal residue" evidence="1">
    <location>
        <position position="461"/>
    </location>
</feature>
<proteinExistence type="predicted"/>
<evidence type="ECO:0000313" key="2">
    <source>
        <dbReference type="Proteomes" id="UP001211065"/>
    </source>
</evidence>
<name>A0AAD5TTR9_9FUNG</name>
<dbReference type="Gene3D" id="1.20.5.170">
    <property type="match status" value="1"/>
</dbReference>
<accession>A0AAD5TTR9</accession>
<comment type="caution">
    <text evidence="1">The sequence shown here is derived from an EMBL/GenBank/DDBJ whole genome shotgun (WGS) entry which is preliminary data.</text>
</comment>
<dbReference type="AlphaFoldDB" id="A0AAD5TTR9"/>
<keyword evidence="2" id="KW-1185">Reference proteome</keyword>
<organism evidence="1 2">
    <name type="scientific">Clydaea vesicula</name>
    <dbReference type="NCBI Taxonomy" id="447962"/>
    <lineage>
        <taxon>Eukaryota</taxon>
        <taxon>Fungi</taxon>
        <taxon>Fungi incertae sedis</taxon>
        <taxon>Chytridiomycota</taxon>
        <taxon>Chytridiomycota incertae sedis</taxon>
        <taxon>Chytridiomycetes</taxon>
        <taxon>Lobulomycetales</taxon>
        <taxon>Lobulomycetaceae</taxon>
        <taxon>Clydaea</taxon>
    </lineage>
</organism>
<protein>
    <submittedName>
        <fullName evidence="1">Uncharacterized protein</fullName>
    </submittedName>
</protein>
<dbReference type="Proteomes" id="UP001211065">
    <property type="component" value="Unassembled WGS sequence"/>
</dbReference>
<reference evidence="1" key="1">
    <citation type="submission" date="2020-05" db="EMBL/GenBank/DDBJ databases">
        <title>Phylogenomic resolution of chytrid fungi.</title>
        <authorList>
            <person name="Stajich J.E."/>
            <person name="Amses K."/>
            <person name="Simmons R."/>
            <person name="Seto K."/>
            <person name="Myers J."/>
            <person name="Bonds A."/>
            <person name="Quandt C.A."/>
            <person name="Barry K."/>
            <person name="Liu P."/>
            <person name="Grigoriev I."/>
            <person name="Longcore J.E."/>
            <person name="James T.Y."/>
        </authorList>
    </citation>
    <scope>NUCLEOTIDE SEQUENCE</scope>
    <source>
        <strain evidence="1">JEL0476</strain>
    </source>
</reference>
<gene>
    <name evidence="1" type="ORF">HK099_002024</name>
</gene>